<evidence type="ECO:0000313" key="2">
    <source>
        <dbReference type="Proteomes" id="UP000694050"/>
    </source>
</evidence>
<dbReference type="EMBL" id="JAELUQ010000012">
    <property type="protein sequence ID" value="KAG7405039.1"/>
    <property type="molecule type" value="Genomic_DNA"/>
</dbReference>
<comment type="caution">
    <text evidence="1">The sequence shown here is derived from an EMBL/GenBank/DDBJ whole genome shotgun (WGS) entry which is preliminary data.</text>
</comment>
<organism evidence="1 2">
    <name type="scientific">Fusarium oxysporum f. sp. rapae</name>
    <dbReference type="NCBI Taxonomy" id="485398"/>
    <lineage>
        <taxon>Eukaryota</taxon>
        <taxon>Fungi</taxon>
        <taxon>Dikarya</taxon>
        <taxon>Ascomycota</taxon>
        <taxon>Pezizomycotina</taxon>
        <taxon>Sordariomycetes</taxon>
        <taxon>Hypocreomycetidae</taxon>
        <taxon>Hypocreales</taxon>
        <taxon>Nectriaceae</taxon>
        <taxon>Fusarium</taxon>
        <taxon>Fusarium oxysporum species complex</taxon>
    </lineage>
</organism>
<dbReference type="AlphaFoldDB" id="A0A8J5NF44"/>
<reference evidence="1" key="1">
    <citation type="submission" date="2021-04" db="EMBL/GenBank/DDBJ databases">
        <title>First draft genome resource for Brassicaceae pathogens Fusarium oxysporum f. sp. raphani and Fusarium oxysporum f. sp. rapae.</title>
        <authorList>
            <person name="Asai S."/>
        </authorList>
    </citation>
    <scope>NUCLEOTIDE SEQUENCE</scope>
    <source>
        <strain evidence="1">Tf1208</strain>
    </source>
</reference>
<proteinExistence type="predicted"/>
<protein>
    <recommendedName>
        <fullName evidence="3">F-box domain-containing protein</fullName>
    </recommendedName>
</protein>
<accession>A0A8J5NF44</accession>
<sequence>MAPPVRDTRLVPGKKSFLDLTPELQAMIINFLISDIPPLTIPCDAKAKYKPIISAGERNLLSLKLSCRMIYNAIKEKRTVEAFTIAQPQPSRNMLRVWDMKLPLVQGTLYGDLPVQRLLSVWLDKPLHQVNRPYDERYEPNYPGDSLQLWRQMFQGRTSPDQPRTVITPLPLSNQDMLLSDL</sequence>
<name>A0A8J5NF44_FUSOX</name>
<dbReference type="Proteomes" id="UP000694050">
    <property type="component" value="Unassembled WGS sequence"/>
</dbReference>
<evidence type="ECO:0008006" key="3">
    <source>
        <dbReference type="Google" id="ProtNLM"/>
    </source>
</evidence>
<evidence type="ECO:0000313" key="1">
    <source>
        <dbReference type="EMBL" id="KAG7405039.1"/>
    </source>
</evidence>
<gene>
    <name evidence="1" type="ORF">Forpe1208_v015153</name>
</gene>